<accession>A0A4Y7RBI7</accession>
<proteinExistence type="predicted"/>
<sequence length="303" mass="32040">MLEQLKASQGKKIVLELVNGRIIGGTIVAVDETLLRMETEEGVGIIPVSAVQIIWDTLKRSLTGEDMEQLAQQLKDKLQVQIACSGFQFNCRQSYICRPPDFCTSAFGCPGGYAPSQGGSQCPITFGCGSAQFYGFAGPQGSGQTYAGEAPKAEIACTGFPGFSCARSYICRPPDTCTFSFACPGSYVPSFPSGGGACPIFFCGPFQFGQPCGPFQFGQPCGPFQFGLPCGPFQFGQPCSPFVFGQPCSPFVFGGSQCGVPGGFVCPGQQFIGVAPMTGTKSQEPPLPPADFAVHKQNKDHKE</sequence>
<dbReference type="Proteomes" id="UP000298324">
    <property type="component" value="Unassembled WGS sequence"/>
</dbReference>
<keyword evidence="3" id="KW-1185">Reference proteome</keyword>
<dbReference type="AlphaFoldDB" id="A0A4Y7RBI7"/>
<evidence type="ECO:0000313" key="3">
    <source>
        <dbReference type="Proteomes" id="UP000298324"/>
    </source>
</evidence>
<evidence type="ECO:0000256" key="1">
    <source>
        <dbReference type="SAM" id="MobiDB-lite"/>
    </source>
</evidence>
<comment type="caution">
    <text evidence="2">The sequence shown here is derived from an EMBL/GenBank/DDBJ whole genome shotgun (WGS) entry which is preliminary data.</text>
</comment>
<dbReference type="RefSeq" id="WP_190258475.1">
    <property type="nucleotide sequence ID" value="NZ_QFGA01000002.1"/>
</dbReference>
<protein>
    <submittedName>
        <fullName evidence="2">Uncharacterized protein</fullName>
    </submittedName>
</protein>
<evidence type="ECO:0000313" key="2">
    <source>
        <dbReference type="EMBL" id="TEB05727.1"/>
    </source>
</evidence>
<name>A0A4Y7RBI7_9FIRM</name>
<dbReference type="EMBL" id="QFGA01000002">
    <property type="protein sequence ID" value="TEB05727.1"/>
    <property type="molecule type" value="Genomic_DNA"/>
</dbReference>
<reference evidence="2 3" key="1">
    <citation type="journal article" date="2018" name="Environ. Microbiol.">
        <title>Novel energy conservation strategies and behaviour of Pelotomaculum schinkii driving syntrophic propionate catabolism.</title>
        <authorList>
            <person name="Hidalgo-Ahumada C.A.P."/>
            <person name="Nobu M.K."/>
            <person name="Narihiro T."/>
            <person name="Tamaki H."/>
            <person name="Liu W.T."/>
            <person name="Kamagata Y."/>
            <person name="Stams A.J.M."/>
            <person name="Imachi H."/>
            <person name="Sousa D.Z."/>
        </authorList>
    </citation>
    <scope>NUCLEOTIDE SEQUENCE [LARGE SCALE GENOMIC DNA]</scope>
    <source>
        <strain evidence="2 3">HH</strain>
    </source>
</reference>
<feature type="region of interest" description="Disordered" evidence="1">
    <location>
        <begin position="277"/>
        <end position="303"/>
    </location>
</feature>
<organism evidence="2 3">
    <name type="scientific">Pelotomaculum schinkii</name>
    <dbReference type="NCBI Taxonomy" id="78350"/>
    <lineage>
        <taxon>Bacteria</taxon>
        <taxon>Bacillati</taxon>
        <taxon>Bacillota</taxon>
        <taxon>Clostridia</taxon>
        <taxon>Eubacteriales</taxon>
        <taxon>Desulfotomaculaceae</taxon>
        <taxon>Pelotomaculum</taxon>
    </lineage>
</organism>
<gene>
    <name evidence="2" type="ORF">Psch_02768</name>
</gene>